<accession>A0A015JHB7</accession>
<dbReference type="EMBL" id="JEMT01017079">
    <property type="protein sequence ID" value="EXX68902.1"/>
    <property type="molecule type" value="Genomic_DNA"/>
</dbReference>
<dbReference type="HOGENOM" id="CLU_1556083_0_0_1"/>
<name>A0A015JHB7_RHIIW</name>
<protein>
    <submittedName>
        <fullName evidence="1">Uncharacterized protein</fullName>
    </submittedName>
</protein>
<sequence>MRKSKKHYKKCTANKSVIKKPKIVYTLDDIIFKNCDKLEHYKKLKEHTHFLEVINKTTVWCVCNKEVKLDKSYYAHNLDSHSKSSLCNFTATKQPILEFFWKNQKLKEQRPSKLPRVSAACSGLIDEKYHNYILLSPSQYGGGRRPDIVVYELFSEKFPNQKNYSWCVLNDD</sequence>
<dbReference type="OrthoDB" id="2389387at2759"/>
<comment type="caution">
    <text evidence="1">The sequence shown here is derived from an EMBL/GenBank/DDBJ whole genome shotgun (WGS) entry which is preliminary data.</text>
</comment>
<dbReference type="AlphaFoldDB" id="A0A015JHB7"/>
<organism evidence="1 2">
    <name type="scientific">Rhizophagus irregularis (strain DAOM 197198w)</name>
    <name type="common">Glomus intraradices</name>
    <dbReference type="NCBI Taxonomy" id="1432141"/>
    <lineage>
        <taxon>Eukaryota</taxon>
        <taxon>Fungi</taxon>
        <taxon>Fungi incertae sedis</taxon>
        <taxon>Mucoromycota</taxon>
        <taxon>Glomeromycotina</taxon>
        <taxon>Glomeromycetes</taxon>
        <taxon>Glomerales</taxon>
        <taxon>Glomeraceae</taxon>
        <taxon>Rhizophagus</taxon>
    </lineage>
</organism>
<reference evidence="1 2" key="1">
    <citation type="submission" date="2014-02" db="EMBL/GenBank/DDBJ databases">
        <title>Single nucleus genome sequencing reveals high similarity among nuclei of an endomycorrhizal fungus.</title>
        <authorList>
            <person name="Lin K."/>
            <person name="Geurts R."/>
            <person name="Zhang Z."/>
            <person name="Limpens E."/>
            <person name="Saunders D.G."/>
            <person name="Mu D."/>
            <person name="Pang E."/>
            <person name="Cao H."/>
            <person name="Cha H."/>
            <person name="Lin T."/>
            <person name="Zhou Q."/>
            <person name="Shang Y."/>
            <person name="Li Y."/>
            <person name="Ivanov S."/>
            <person name="Sharma T."/>
            <person name="Velzen R.V."/>
            <person name="Ruijter N.D."/>
            <person name="Aanen D.K."/>
            <person name="Win J."/>
            <person name="Kamoun S."/>
            <person name="Bisseling T."/>
            <person name="Huang S."/>
        </authorList>
    </citation>
    <scope>NUCLEOTIDE SEQUENCE [LARGE SCALE GENOMIC DNA]</scope>
    <source>
        <strain evidence="2">DAOM197198w</strain>
    </source>
</reference>
<keyword evidence="2" id="KW-1185">Reference proteome</keyword>
<evidence type="ECO:0000313" key="1">
    <source>
        <dbReference type="EMBL" id="EXX68902.1"/>
    </source>
</evidence>
<evidence type="ECO:0000313" key="2">
    <source>
        <dbReference type="Proteomes" id="UP000022910"/>
    </source>
</evidence>
<dbReference type="Proteomes" id="UP000022910">
    <property type="component" value="Unassembled WGS sequence"/>
</dbReference>
<proteinExistence type="predicted"/>
<gene>
    <name evidence="1" type="ORF">RirG_100900</name>
</gene>